<dbReference type="EMBL" id="LMVO01000034">
    <property type="protein sequence ID" value="PAV08905.1"/>
    <property type="molecule type" value="Genomic_DNA"/>
</dbReference>
<name>A0AAX0Q6Y1_9EURY</name>
<accession>A0AAX0Q6Y1</accession>
<evidence type="ECO:0000313" key="2">
    <source>
        <dbReference type="Proteomes" id="UP000243820"/>
    </source>
</evidence>
<organism evidence="1 2">
    <name type="scientific">Methanocorpusculum parvum</name>
    <dbReference type="NCBI Taxonomy" id="2193"/>
    <lineage>
        <taxon>Archaea</taxon>
        <taxon>Methanobacteriati</taxon>
        <taxon>Methanobacteriota</taxon>
        <taxon>Stenosarchaea group</taxon>
        <taxon>Methanomicrobia</taxon>
        <taxon>Methanomicrobiales</taxon>
        <taxon>Methanocorpusculaceae</taxon>
        <taxon>Methanocorpusculum</taxon>
    </lineage>
</organism>
<dbReference type="InterPro" id="IPR021440">
    <property type="entry name" value="DUF3089"/>
</dbReference>
<proteinExistence type="predicted"/>
<dbReference type="AlphaFoldDB" id="A0AAX0Q6Y1"/>
<reference evidence="1 2" key="1">
    <citation type="journal article" date="2017" name="BMC Genomics">
        <title>Genomic analysis of methanogenic archaea reveals a shift towards energy conservation.</title>
        <authorList>
            <person name="Gilmore S.P."/>
            <person name="Henske J.K."/>
            <person name="Sexton J.A."/>
            <person name="Solomon K.V."/>
            <person name="Seppala S."/>
            <person name="Yoo J.I."/>
            <person name="Huyett L.M."/>
            <person name="Pressman A."/>
            <person name="Cogan J.Z."/>
            <person name="Kivenson V."/>
            <person name="Peng X."/>
            <person name="Tan Y."/>
            <person name="Valentine D.L."/>
            <person name="O'Malley M.A."/>
        </authorList>
    </citation>
    <scope>NUCLEOTIDE SEQUENCE [LARGE SCALE GENOMIC DNA]</scope>
    <source>
        <strain evidence="1 2">XII</strain>
    </source>
</reference>
<sequence length="348" mass="39009">MTVNQGGKLTLDDLRGRELGIPRTLPAFDPDTDVPASPNYTNPDSWLVMPAHFSREKQPVDVFWVYPTILSDNVTYLMDISNAALREKAHWTLVEQASIFDGQANIYAPFYRQNNVKINPLMLTEAKPIFDLGQQDLIRAFDYFLKHFNKGERPIILAAHSQGSVRVVELSKAGELLTGDAGSLKRLVAAYVIGYSITPSDLEQNPLMKICESATETECFITYNTISDADDKEKEGPTIIPGTFVVNPPSWTTDTTFVPASENIEAVFFKHEHPKNPDRYPNFAAAQIIHNALVITNISNPEELPATSVTFPEGVYHMYDYAVFYGNLRKNVGDRIRSYLEKDNVTGK</sequence>
<dbReference type="Pfam" id="PF11288">
    <property type="entry name" value="DUF3089"/>
    <property type="match status" value="1"/>
</dbReference>
<comment type="caution">
    <text evidence="1">The sequence shown here is derived from an EMBL/GenBank/DDBJ whole genome shotgun (WGS) entry which is preliminary data.</text>
</comment>
<gene>
    <name evidence="1" type="ORF">ASJ83_00955</name>
</gene>
<evidence type="ECO:0008006" key="3">
    <source>
        <dbReference type="Google" id="ProtNLM"/>
    </source>
</evidence>
<keyword evidence="2" id="KW-1185">Reference proteome</keyword>
<protein>
    <recommendedName>
        <fullName evidence="3">DUF3089 domain-containing protein</fullName>
    </recommendedName>
</protein>
<dbReference type="InterPro" id="IPR029058">
    <property type="entry name" value="AB_hydrolase_fold"/>
</dbReference>
<dbReference type="Proteomes" id="UP000243820">
    <property type="component" value="Unassembled WGS sequence"/>
</dbReference>
<dbReference type="SUPFAM" id="SSF53474">
    <property type="entry name" value="alpha/beta-Hydrolases"/>
    <property type="match status" value="1"/>
</dbReference>
<evidence type="ECO:0000313" key="1">
    <source>
        <dbReference type="EMBL" id="PAV08905.1"/>
    </source>
</evidence>
<dbReference type="RefSeq" id="WP_095642355.1">
    <property type="nucleotide sequence ID" value="NZ_LMVO01000034.1"/>
</dbReference>